<dbReference type="Pfam" id="PF02698">
    <property type="entry name" value="DUF218"/>
    <property type="match status" value="1"/>
</dbReference>
<feature type="transmembrane region" description="Helical" evidence="1">
    <location>
        <begin position="6"/>
        <end position="23"/>
    </location>
</feature>
<evidence type="ECO:0000313" key="3">
    <source>
        <dbReference type="EMBL" id="RIL43964.1"/>
    </source>
</evidence>
<keyword evidence="1" id="KW-1133">Transmembrane helix</keyword>
<dbReference type="Gene3D" id="3.40.50.620">
    <property type="entry name" value="HUPs"/>
    <property type="match status" value="1"/>
</dbReference>
<feature type="domain" description="DUF218" evidence="2">
    <location>
        <begin position="149"/>
        <end position="269"/>
    </location>
</feature>
<dbReference type="PANTHER" id="PTHR30336:SF18">
    <property type="entry name" value="MEMBRANE PROTEIN"/>
    <property type="match status" value="1"/>
</dbReference>
<evidence type="ECO:0000256" key="1">
    <source>
        <dbReference type="SAM" id="Phobius"/>
    </source>
</evidence>
<accession>A0A418HQW7</accession>
<feature type="transmembrane region" description="Helical" evidence="1">
    <location>
        <begin position="30"/>
        <end position="47"/>
    </location>
</feature>
<evidence type="ECO:0000313" key="4">
    <source>
        <dbReference type="Proteomes" id="UP000283576"/>
    </source>
</evidence>
<proteinExistence type="predicted"/>
<dbReference type="GO" id="GO:0043164">
    <property type="term" value="P:Gram-negative-bacterium-type cell wall biogenesis"/>
    <property type="evidence" value="ECO:0007669"/>
    <property type="project" value="TreeGrafter"/>
</dbReference>
<dbReference type="Proteomes" id="UP000283576">
    <property type="component" value="Unassembled WGS sequence"/>
</dbReference>
<dbReference type="RefSeq" id="WP_107527754.1">
    <property type="nucleotide sequence ID" value="NZ_JBAFWV010000002.1"/>
</dbReference>
<name>A0A418HQW7_STAGA</name>
<dbReference type="InterPro" id="IPR051599">
    <property type="entry name" value="Cell_Envelope_Assoc"/>
</dbReference>
<dbReference type="InterPro" id="IPR014729">
    <property type="entry name" value="Rossmann-like_a/b/a_fold"/>
</dbReference>
<keyword evidence="1" id="KW-0472">Membrane</keyword>
<dbReference type="GO" id="GO:0000270">
    <property type="term" value="P:peptidoglycan metabolic process"/>
    <property type="evidence" value="ECO:0007669"/>
    <property type="project" value="TreeGrafter"/>
</dbReference>
<feature type="transmembrane region" description="Helical" evidence="1">
    <location>
        <begin position="90"/>
        <end position="109"/>
    </location>
</feature>
<feature type="transmembrane region" description="Helical" evidence="1">
    <location>
        <begin position="300"/>
        <end position="320"/>
    </location>
</feature>
<dbReference type="GO" id="GO:0005886">
    <property type="term" value="C:plasma membrane"/>
    <property type="evidence" value="ECO:0007669"/>
    <property type="project" value="TreeGrafter"/>
</dbReference>
<comment type="caution">
    <text evidence="3">The sequence shown here is derived from an EMBL/GenBank/DDBJ whole genome shotgun (WGS) entry which is preliminary data.</text>
</comment>
<sequence length="323" mass="36473">MNILPILLTFMIIVICIGMTFNINLFVRLNFFITQVILGFIVIIINIGAHTYPIALLIAMAIGIATLCYRHNHLRHIPAGRLFLQRLGKIIYKVGLFAAACAYISLIPIAFNAIFYWLAAIAFSTIYAFLCYAVCTSSFSRVSLNKEIDIILILGAGIFTERVTPMLAERLNKALDIFNEHPTATMIVSGGQGPDEPISEALAMSRYLVDHGVPKSQIIMEDRSTSTFENIQYTTALLNNIQDKSKSIICITSQFHILRALRFGQKFHLKLSGAGSHTPYHFLEIALVRDFLALMYQYKFILTIYFASLFFICIMALWHIPTW</sequence>
<feature type="transmembrane region" description="Helical" evidence="1">
    <location>
        <begin position="53"/>
        <end position="69"/>
    </location>
</feature>
<dbReference type="CDD" id="cd06259">
    <property type="entry name" value="YdcF-like"/>
    <property type="match status" value="1"/>
</dbReference>
<feature type="transmembrane region" description="Helical" evidence="1">
    <location>
        <begin position="115"/>
        <end position="135"/>
    </location>
</feature>
<reference evidence="3 4" key="1">
    <citation type="journal article" date="2016" name="Front. Microbiol.">
        <title>Comprehensive Phylogenetic Analysis of Bovine Non-aureus Staphylococci Species Based on Whole-Genome Sequencing.</title>
        <authorList>
            <person name="Naushad S."/>
            <person name="Barkema H.W."/>
            <person name="Luby C."/>
            <person name="Condas L.A."/>
            <person name="Nobrega D.B."/>
            <person name="Carson D.A."/>
            <person name="De Buck J."/>
        </authorList>
    </citation>
    <scope>NUCLEOTIDE SEQUENCE [LARGE SCALE GENOMIC DNA]</scope>
    <source>
        <strain evidence="3 4">SNUC 1388</strain>
    </source>
</reference>
<gene>
    <name evidence="3" type="ORF">BUZ01_04870</name>
</gene>
<keyword evidence="1" id="KW-0812">Transmembrane</keyword>
<dbReference type="EMBL" id="QXRZ01000002">
    <property type="protein sequence ID" value="RIL43964.1"/>
    <property type="molecule type" value="Genomic_DNA"/>
</dbReference>
<dbReference type="AlphaFoldDB" id="A0A418HQW7"/>
<dbReference type="PANTHER" id="PTHR30336">
    <property type="entry name" value="INNER MEMBRANE PROTEIN, PROBABLE PERMEASE"/>
    <property type="match status" value="1"/>
</dbReference>
<evidence type="ECO:0000259" key="2">
    <source>
        <dbReference type="Pfam" id="PF02698"/>
    </source>
</evidence>
<dbReference type="InterPro" id="IPR003848">
    <property type="entry name" value="DUF218"/>
</dbReference>
<organism evidence="3 4">
    <name type="scientific">Staphylococcus gallinarum</name>
    <dbReference type="NCBI Taxonomy" id="1293"/>
    <lineage>
        <taxon>Bacteria</taxon>
        <taxon>Bacillati</taxon>
        <taxon>Bacillota</taxon>
        <taxon>Bacilli</taxon>
        <taxon>Bacillales</taxon>
        <taxon>Staphylococcaceae</taxon>
        <taxon>Staphylococcus</taxon>
    </lineage>
</organism>
<protein>
    <submittedName>
        <fullName evidence="3">YdcF family protein</fullName>
    </submittedName>
</protein>